<dbReference type="InterPro" id="IPR007627">
    <property type="entry name" value="RNA_pol_sigma70_r2"/>
</dbReference>
<evidence type="ECO:0000256" key="3">
    <source>
        <dbReference type="ARBA" id="ARBA00023125"/>
    </source>
</evidence>
<organism evidence="7 8">
    <name type="scientific">Clostridium mobile</name>
    <dbReference type="NCBI Taxonomy" id="2841512"/>
    <lineage>
        <taxon>Bacteria</taxon>
        <taxon>Bacillati</taxon>
        <taxon>Bacillota</taxon>
        <taxon>Clostridia</taxon>
        <taxon>Eubacteriales</taxon>
        <taxon>Clostridiaceae</taxon>
        <taxon>Clostridium</taxon>
    </lineage>
</organism>
<dbReference type="RefSeq" id="WP_216439041.1">
    <property type="nucleotide sequence ID" value="NZ_JAHLQF010000002.1"/>
</dbReference>
<feature type="domain" description="RNA polymerase sigma-70 region 2" evidence="5">
    <location>
        <begin position="9"/>
        <end position="73"/>
    </location>
</feature>
<dbReference type="CDD" id="cd06171">
    <property type="entry name" value="Sigma70_r4"/>
    <property type="match status" value="1"/>
</dbReference>
<evidence type="ECO:0000259" key="6">
    <source>
        <dbReference type="Pfam" id="PF08281"/>
    </source>
</evidence>
<evidence type="ECO:0000256" key="2">
    <source>
        <dbReference type="ARBA" id="ARBA00023082"/>
    </source>
</evidence>
<sequence>MRNNHLEKLYIKYHRELYLYAFSLCREHHLAQDLTSETFFKAILYLDDNVQYIKYWLFRVCKNLFLDYVRKDKEFSNTDELEDILTIEETPLDKVINSEEKRHLYNLIISLRPAYKEILILYYYCDFTLKEISETTGLTKGAAKTLLFRARKKLKTELEGKNEI</sequence>
<evidence type="ECO:0000313" key="7">
    <source>
        <dbReference type="EMBL" id="MBU5484571.1"/>
    </source>
</evidence>
<evidence type="ECO:0000313" key="8">
    <source>
        <dbReference type="Proteomes" id="UP000726170"/>
    </source>
</evidence>
<keyword evidence="2" id="KW-0731">Sigma factor</keyword>
<keyword evidence="3" id="KW-0238">DNA-binding</keyword>
<dbReference type="EMBL" id="JAHLQF010000002">
    <property type="protein sequence ID" value="MBU5484571.1"/>
    <property type="molecule type" value="Genomic_DNA"/>
</dbReference>
<gene>
    <name evidence="7" type="ORF">KQI86_09530</name>
</gene>
<proteinExistence type="predicted"/>
<evidence type="ECO:0000256" key="1">
    <source>
        <dbReference type="ARBA" id="ARBA00023015"/>
    </source>
</evidence>
<dbReference type="InterPro" id="IPR039425">
    <property type="entry name" value="RNA_pol_sigma-70-like"/>
</dbReference>
<accession>A0ABS6EIQ5</accession>
<dbReference type="Pfam" id="PF04542">
    <property type="entry name" value="Sigma70_r2"/>
    <property type="match status" value="1"/>
</dbReference>
<evidence type="ECO:0000256" key="4">
    <source>
        <dbReference type="ARBA" id="ARBA00023163"/>
    </source>
</evidence>
<dbReference type="PANTHER" id="PTHR43133">
    <property type="entry name" value="RNA POLYMERASE ECF-TYPE SIGMA FACTO"/>
    <property type="match status" value="1"/>
</dbReference>
<dbReference type="InterPro" id="IPR013249">
    <property type="entry name" value="RNA_pol_sigma70_r4_t2"/>
</dbReference>
<name>A0ABS6EIQ5_9CLOT</name>
<dbReference type="NCBIfam" id="TIGR02937">
    <property type="entry name" value="sigma70-ECF"/>
    <property type="match status" value="1"/>
</dbReference>
<evidence type="ECO:0000259" key="5">
    <source>
        <dbReference type="Pfam" id="PF04542"/>
    </source>
</evidence>
<protein>
    <submittedName>
        <fullName evidence="7">RNA polymerase sigma factor</fullName>
    </submittedName>
</protein>
<keyword evidence="4" id="KW-0804">Transcription</keyword>
<dbReference type="Proteomes" id="UP000726170">
    <property type="component" value="Unassembled WGS sequence"/>
</dbReference>
<dbReference type="Pfam" id="PF08281">
    <property type="entry name" value="Sigma70_r4_2"/>
    <property type="match status" value="1"/>
</dbReference>
<keyword evidence="8" id="KW-1185">Reference proteome</keyword>
<feature type="domain" description="RNA polymerase sigma factor 70 region 4 type 2" evidence="6">
    <location>
        <begin position="104"/>
        <end position="154"/>
    </location>
</feature>
<reference evidence="7 8" key="1">
    <citation type="submission" date="2021-06" db="EMBL/GenBank/DDBJ databases">
        <authorList>
            <person name="Sun Q."/>
            <person name="Li D."/>
        </authorList>
    </citation>
    <scope>NUCLEOTIDE SEQUENCE [LARGE SCALE GENOMIC DNA]</scope>
    <source>
        <strain evidence="7 8">MSJ-11</strain>
    </source>
</reference>
<comment type="caution">
    <text evidence="7">The sequence shown here is derived from an EMBL/GenBank/DDBJ whole genome shotgun (WGS) entry which is preliminary data.</text>
</comment>
<keyword evidence="1" id="KW-0805">Transcription regulation</keyword>
<dbReference type="PANTHER" id="PTHR43133:SF8">
    <property type="entry name" value="RNA POLYMERASE SIGMA FACTOR HI_1459-RELATED"/>
    <property type="match status" value="1"/>
</dbReference>
<dbReference type="InterPro" id="IPR014284">
    <property type="entry name" value="RNA_pol_sigma-70_dom"/>
</dbReference>